<evidence type="ECO:0000256" key="4">
    <source>
        <dbReference type="ARBA" id="ARBA00023136"/>
    </source>
</evidence>
<feature type="domain" description="Major facilitator superfamily (MFS) profile" evidence="6">
    <location>
        <begin position="1"/>
        <end position="379"/>
    </location>
</feature>
<evidence type="ECO:0000256" key="3">
    <source>
        <dbReference type="ARBA" id="ARBA00022989"/>
    </source>
</evidence>
<keyword evidence="8" id="KW-1185">Reference proteome</keyword>
<evidence type="ECO:0000313" key="7">
    <source>
        <dbReference type="EMBL" id="QUS35531.1"/>
    </source>
</evidence>
<feature type="transmembrane region" description="Helical" evidence="5">
    <location>
        <begin position="131"/>
        <end position="150"/>
    </location>
</feature>
<dbReference type="PANTHER" id="PTHR23521">
    <property type="entry name" value="TRANSPORTER MFS SUPERFAMILY"/>
    <property type="match status" value="1"/>
</dbReference>
<dbReference type="GO" id="GO:0022857">
    <property type="term" value="F:transmembrane transporter activity"/>
    <property type="evidence" value="ECO:0007669"/>
    <property type="project" value="InterPro"/>
</dbReference>
<dbReference type="RefSeq" id="WP_211784779.1">
    <property type="nucleotide sequence ID" value="NZ_CP047289.1"/>
</dbReference>
<dbReference type="Pfam" id="PF00083">
    <property type="entry name" value="Sugar_tr"/>
    <property type="match status" value="1"/>
</dbReference>
<dbReference type="CDD" id="cd17477">
    <property type="entry name" value="MFS_YcaD_like"/>
    <property type="match status" value="1"/>
</dbReference>
<sequence length="418" mass="44507">MLSVLNSAWPLLVGVMLLLVGNGMQSSLLGIRGGIEGFSTLQMSVVMSAYYLGFMIGSRFVPEMIQRVGHVRVFAALGSVISAILVCFPVLPDWFVWSMMRVLIGFSFSGVYITAESWLNNTSTNENRGQALSLYMIVQMIGIISSQMLLNLGDPAGFAMFVLPSVLVSVAFLPILLSVSQAPTFETTERLSFRRLYEVSPLGVVGMFLSGGIFSSMFGMASVWGTVAGLSVAEISLFIAAIYAGGLVLQYPIGWLSDRMDRRLVICGSAAAGAVAMFVTIFLPVDLVYLIPAAVILGGVSNPLYALFIAHTNDFLAKEQMAAASAGLLFMNGLGAVAGPPITGWMMNRVGQSGFFVFIFVLMVLIAAYAAYRMTQRAAPRPEETGSFAAVAPLAAPVAVGGLMEEAGQDTAATVETR</sequence>
<organism evidence="7 8">
    <name type="scientific">Falsirhodobacter algicola</name>
    <dbReference type="NCBI Taxonomy" id="2692330"/>
    <lineage>
        <taxon>Bacteria</taxon>
        <taxon>Pseudomonadati</taxon>
        <taxon>Pseudomonadota</taxon>
        <taxon>Alphaproteobacteria</taxon>
        <taxon>Rhodobacterales</taxon>
        <taxon>Paracoccaceae</taxon>
        <taxon>Falsirhodobacter</taxon>
    </lineage>
</organism>
<dbReference type="Proteomes" id="UP000679284">
    <property type="component" value="Chromosome"/>
</dbReference>
<keyword evidence="2 5" id="KW-0812">Transmembrane</keyword>
<name>A0A8J8SKI8_9RHOB</name>
<feature type="transmembrane region" description="Helical" evidence="5">
    <location>
        <begin position="199"/>
        <end position="221"/>
    </location>
</feature>
<dbReference type="InterPro" id="IPR020846">
    <property type="entry name" value="MFS_dom"/>
</dbReference>
<dbReference type="Gene3D" id="1.20.1250.20">
    <property type="entry name" value="MFS general substrate transporter like domains"/>
    <property type="match status" value="2"/>
</dbReference>
<dbReference type="InterPro" id="IPR047200">
    <property type="entry name" value="MFS_YcaD-like"/>
</dbReference>
<accession>A0A8J8SKI8</accession>
<feature type="transmembrane region" description="Helical" evidence="5">
    <location>
        <begin position="73"/>
        <end position="91"/>
    </location>
</feature>
<comment type="subcellular location">
    <subcellularLocation>
        <location evidence="1">Membrane</location>
    </subcellularLocation>
</comment>
<dbReference type="AlphaFoldDB" id="A0A8J8SKI8"/>
<evidence type="ECO:0000256" key="1">
    <source>
        <dbReference type="ARBA" id="ARBA00004370"/>
    </source>
</evidence>
<feature type="transmembrane region" description="Helical" evidence="5">
    <location>
        <begin position="354"/>
        <end position="372"/>
    </location>
</feature>
<dbReference type="InterPro" id="IPR005828">
    <property type="entry name" value="MFS_sugar_transport-like"/>
</dbReference>
<feature type="transmembrane region" description="Helical" evidence="5">
    <location>
        <begin position="40"/>
        <end position="61"/>
    </location>
</feature>
<reference evidence="7" key="1">
    <citation type="submission" date="2020-01" db="EMBL/GenBank/DDBJ databases">
        <authorList>
            <person name="Yang Y."/>
            <person name="Kwon Y.M."/>
        </authorList>
    </citation>
    <scope>NUCLEOTIDE SEQUENCE</scope>
    <source>
        <strain evidence="7">PG104</strain>
    </source>
</reference>
<dbReference type="InterPro" id="IPR011701">
    <property type="entry name" value="MFS"/>
</dbReference>
<dbReference type="EMBL" id="CP047289">
    <property type="protein sequence ID" value="QUS35531.1"/>
    <property type="molecule type" value="Genomic_DNA"/>
</dbReference>
<feature type="transmembrane region" description="Helical" evidence="5">
    <location>
        <begin position="322"/>
        <end position="342"/>
    </location>
</feature>
<dbReference type="GO" id="GO:0005886">
    <property type="term" value="C:plasma membrane"/>
    <property type="evidence" value="ECO:0007669"/>
    <property type="project" value="TreeGrafter"/>
</dbReference>
<dbReference type="SUPFAM" id="SSF103473">
    <property type="entry name" value="MFS general substrate transporter"/>
    <property type="match status" value="1"/>
</dbReference>
<gene>
    <name evidence="7" type="ORF">GR316_04135</name>
</gene>
<dbReference type="Pfam" id="PF07690">
    <property type="entry name" value="MFS_1"/>
    <property type="match status" value="1"/>
</dbReference>
<evidence type="ECO:0000256" key="5">
    <source>
        <dbReference type="SAM" id="Phobius"/>
    </source>
</evidence>
<evidence type="ECO:0000256" key="2">
    <source>
        <dbReference type="ARBA" id="ARBA00022692"/>
    </source>
</evidence>
<feature type="transmembrane region" description="Helical" evidence="5">
    <location>
        <begin position="289"/>
        <end position="310"/>
    </location>
</feature>
<protein>
    <submittedName>
        <fullName evidence="7">MFS transporter</fullName>
    </submittedName>
</protein>
<feature type="transmembrane region" description="Helical" evidence="5">
    <location>
        <begin position="227"/>
        <end position="252"/>
    </location>
</feature>
<feature type="transmembrane region" description="Helical" evidence="5">
    <location>
        <begin position="264"/>
        <end position="283"/>
    </location>
</feature>
<dbReference type="PANTHER" id="PTHR23521:SF3">
    <property type="entry name" value="MFS TRANSPORTER"/>
    <property type="match status" value="1"/>
</dbReference>
<dbReference type="PROSITE" id="PS50850">
    <property type="entry name" value="MFS"/>
    <property type="match status" value="1"/>
</dbReference>
<dbReference type="InterPro" id="IPR036259">
    <property type="entry name" value="MFS_trans_sf"/>
</dbReference>
<evidence type="ECO:0000259" key="6">
    <source>
        <dbReference type="PROSITE" id="PS50850"/>
    </source>
</evidence>
<evidence type="ECO:0000313" key="8">
    <source>
        <dbReference type="Proteomes" id="UP000679284"/>
    </source>
</evidence>
<keyword evidence="3 5" id="KW-1133">Transmembrane helix</keyword>
<keyword evidence="4 5" id="KW-0472">Membrane</keyword>
<feature type="transmembrane region" description="Helical" evidence="5">
    <location>
        <begin position="97"/>
        <end position="119"/>
    </location>
</feature>
<proteinExistence type="predicted"/>
<dbReference type="KEGG" id="fap:GR316_04135"/>
<feature type="transmembrane region" description="Helical" evidence="5">
    <location>
        <begin position="156"/>
        <end position="179"/>
    </location>
</feature>